<keyword evidence="1" id="KW-1133">Transmembrane helix</keyword>
<evidence type="ECO:0000313" key="3">
    <source>
        <dbReference type="Proteomes" id="UP000197068"/>
    </source>
</evidence>
<evidence type="ECO:0000256" key="1">
    <source>
        <dbReference type="SAM" id="Phobius"/>
    </source>
</evidence>
<name>A0ABQ0MZE5_9GAMM</name>
<evidence type="ECO:0000313" key="2">
    <source>
        <dbReference type="EMBL" id="GAW97704.1"/>
    </source>
</evidence>
<dbReference type="Proteomes" id="UP000197068">
    <property type="component" value="Unassembled WGS sequence"/>
</dbReference>
<keyword evidence="1" id="KW-0812">Transmembrane</keyword>
<sequence>MTSILKAKVALMMAIPLVLIIALQFYFQAKMELQAKLSTGRDIHSLLKTTEQAVIAWSKRVKTDVFLASDDASVRQYTLELIKADKNEEQQQLLTAQNKLKDIFSNAIKHREYIGFSIISP</sequence>
<dbReference type="EMBL" id="BDQM01000042">
    <property type="protein sequence ID" value="GAW97704.1"/>
    <property type="molecule type" value="Genomic_DNA"/>
</dbReference>
<comment type="caution">
    <text evidence="2">The sequence shown here is derived from an EMBL/GenBank/DDBJ whole genome shotgun (WGS) entry which is preliminary data.</text>
</comment>
<protein>
    <submittedName>
        <fullName evidence="2">Uncharacterized protein</fullName>
    </submittedName>
</protein>
<keyword evidence="1" id="KW-0472">Membrane</keyword>
<keyword evidence="3" id="KW-1185">Reference proteome</keyword>
<proteinExistence type="predicted"/>
<gene>
    <name evidence="2" type="ORF">MTCD1_03344</name>
</gene>
<feature type="transmembrane region" description="Helical" evidence="1">
    <location>
        <begin position="9"/>
        <end position="27"/>
    </location>
</feature>
<accession>A0ABQ0MZE5</accession>
<organism evidence="2 3">
    <name type="scientific">Colwellia marinimaniae</name>
    <dbReference type="NCBI Taxonomy" id="1513592"/>
    <lineage>
        <taxon>Bacteria</taxon>
        <taxon>Pseudomonadati</taxon>
        <taxon>Pseudomonadota</taxon>
        <taxon>Gammaproteobacteria</taxon>
        <taxon>Alteromonadales</taxon>
        <taxon>Colwelliaceae</taxon>
        <taxon>Colwellia</taxon>
    </lineage>
</organism>
<reference evidence="2 3" key="1">
    <citation type="submission" date="2017-06" db="EMBL/GenBank/DDBJ databases">
        <title>Whole Genome Sequences of Colwellia marinimaniae MTCD1.</title>
        <authorList>
            <person name="Kusumoto H."/>
            <person name="Inoue M."/>
            <person name="Tanikawa K."/>
            <person name="Maeji H."/>
            <person name="Cameron J.H."/>
            <person name="Bartlett D.H."/>
        </authorList>
    </citation>
    <scope>NUCLEOTIDE SEQUENCE [LARGE SCALE GENOMIC DNA]</scope>
    <source>
        <strain evidence="2 3">MTCD1</strain>
    </source>
</reference>
<dbReference type="RefSeq" id="WP_057181370.1">
    <property type="nucleotide sequence ID" value="NZ_BDQM01000042.1"/>
</dbReference>